<accession>A0A5C6C1M8</accession>
<gene>
    <name evidence="2" type="ORF">Pla52o_50870</name>
</gene>
<dbReference type="EMBL" id="SJPT01000011">
    <property type="protein sequence ID" value="TWU17531.1"/>
    <property type="molecule type" value="Genomic_DNA"/>
</dbReference>
<feature type="signal peptide" evidence="1">
    <location>
        <begin position="1"/>
        <end position="18"/>
    </location>
</feature>
<evidence type="ECO:0000256" key="1">
    <source>
        <dbReference type="SAM" id="SignalP"/>
    </source>
</evidence>
<dbReference type="Proteomes" id="UP000316304">
    <property type="component" value="Unassembled WGS sequence"/>
</dbReference>
<feature type="chain" id="PRO_5022781025" evidence="1">
    <location>
        <begin position="19"/>
        <end position="197"/>
    </location>
</feature>
<comment type="caution">
    <text evidence="2">The sequence shown here is derived from an EMBL/GenBank/DDBJ whole genome shotgun (WGS) entry which is preliminary data.</text>
</comment>
<protein>
    <submittedName>
        <fullName evidence="2">Uncharacterized protein</fullName>
    </submittedName>
</protein>
<organism evidence="2 3">
    <name type="scientific">Novipirellula galeiformis</name>
    <dbReference type="NCBI Taxonomy" id="2528004"/>
    <lineage>
        <taxon>Bacteria</taxon>
        <taxon>Pseudomonadati</taxon>
        <taxon>Planctomycetota</taxon>
        <taxon>Planctomycetia</taxon>
        <taxon>Pirellulales</taxon>
        <taxon>Pirellulaceae</taxon>
        <taxon>Novipirellula</taxon>
    </lineage>
</organism>
<evidence type="ECO:0000313" key="2">
    <source>
        <dbReference type="EMBL" id="TWU17531.1"/>
    </source>
</evidence>
<name>A0A5C6C1M8_9BACT</name>
<sequence precursor="true">MFARYTHLVTLIAFAAHAVLGCCWHHSHALGNECCVQHSEPASPPEMASHVVPVTAKASLPHACCDHDNDHLQSPAAVAFATADHGLVVIQNAAMNHGAIESGAMESGAMESETLDHADLPCQDSHDCNEANCNFAAMQVKSLDLNFEIAFGEVPSTDVAAFAQPPAHSTDCERHRASRSQFLTSTQHCVRLQSWQI</sequence>
<evidence type="ECO:0000313" key="3">
    <source>
        <dbReference type="Proteomes" id="UP000316304"/>
    </source>
</evidence>
<keyword evidence="1" id="KW-0732">Signal</keyword>
<dbReference type="PROSITE" id="PS51257">
    <property type="entry name" value="PROKAR_LIPOPROTEIN"/>
    <property type="match status" value="1"/>
</dbReference>
<keyword evidence="3" id="KW-1185">Reference proteome</keyword>
<reference evidence="2 3" key="1">
    <citation type="submission" date="2019-02" db="EMBL/GenBank/DDBJ databases">
        <title>Deep-cultivation of Planctomycetes and their phenomic and genomic characterization uncovers novel biology.</title>
        <authorList>
            <person name="Wiegand S."/>
            <person name="Jogler M."/>
            <person name="Boedeker C."/>
            <person name="Pinto D."/>
            <person name="Vollmers J."/>
            <person name="Rivas-Marin E."/>
            <person name="Kohn T."/>
            <person name="Peeters S.H."/>
            <person name="Heuer A."/>
            <person name="Rast P."/>
            <person name="Oberbeckmann S."/>
            <person name="Bunk B."/>
            <person name="Jeske O."/>
            <person name="Meyerdierks A."/>
            <person name="Storesund J.E."/>
            <person name="Kallscheuer N."/>
            <person name="Luecker S."/>
            <person name="Lage O.M."/>
            <person name="Pohl T."/>
            <person name="Merkel B.J."/>
            <person name="Hornburger P."/>
            <person name="Mueller R.-W."/>
            <person name="Bruemmer F."/>
            <person name="Labrenz M."/>
            <person name="Spormann A.M."/>
            <person name="Op Den Camp H."/>
            <person name="Overmann J."/>
            <person name="Amann R."/>
            <person name="Jetten M.S.M."/>
            <person name="Mascher T."/>
            <person name="Medema M.H."/>
            <person name="Devos D.P."/>
            <person name="Kaster A.-K."/>
            <person name="Ovreas L."/>
            <person name="Rohde M."/>
            <person name="Galperin M.Y."/>
            <person name="Jogler C."/>
        </authorList>
    </citation>
    <scope>NUCLEOTIDE SEQUENCE [LARGE SCALE GENOMIC DNA]</scope>
    <source>
        <strain evidence="2 3">Pla52o</strain>
    </source>
</reference>
<dbReference type="AlphaFoldDB" id="A0A5C6C1M8"/>
<proteinExistence type="predicted"/>